<feature type="compositionally biased region" description="Low complexity" evidence="2">
    <location>
        <begin position="705"/>
        <end position="719"/>
    </location>
</feature>
<feature type="coiled-coil region" evidence="1">
    <location>
        <begin position="532"/>
        <end position="569"/>
    </location>
</feature>
<reference evidence="3" key="1">
    <citation type="journal article" date="2021" name="PeerJ">
        <title>Extensive microbial diversity within the chicken gut microbiome revealed by metagenomics and culture.</title>
        <authorList>
            <person name="Gilroy R."/>
            <person name="Ravi A."/>
            <person name="Getino M."/>
            <person name="Pursley I."/>
            <person name="Horton D.L."/>
            <person name="Alikhan N.F."/>
            <person name="Baker D."/>
            <person name="Gharbi K."/>
            <person name="Hall N."/>
            <person name="Watson M."/>
            <person name="Adriaenssens E.M."/>
            <person name="Foster-Nyarko E."/>
            <person name="Jarju S."/>
            <person name="Secka A."/>
            <person name="Antonio M."/>
            <person name="Oren A."/>
            <person name="Chaudhuri R.R."/>
            <person name="La Ragione R."/>
            <person name="Hildebrand F."/>
            <person name="Pallen M.J."/>
        </authorList>
    </citation>
    <scope>NUCLEOTIDE SEQUENCE</scope>
    <source>
        <strain evidence="3">USASDec5-558</strain>
    </source>
</reference>
<feature type="compositionally biased region" description="Low complexity" evidence="2">
    <location>
        <begin position="196"/>
        <end position="216"/>
    </location>
</feature>
<dbReference type="EMBL" id="DXEV01000013">
    <property type="protein sequence ID" value="HIX55921.1"/>
    <property type="molecule type" value="Genomic_DNA"/>
</dbReference>
<keyword evidence="3" id="KW-0282">Flagellum</keyword>
<evidence type="ECO:0000256" key="1">
    <source>
        <dbReference type="SAM" id="Coils"/>
    </source>
</evidence>
<comment type="caution">
    <text evidence="3">The sequence shown here is derived from an EMBL/GenBank/DDBJ whole genome shotgun (WGS) entry which is preliminary data.</text>
</comment>
<feature type="compositionally biased region" description="Low complexity" evidence="2">
    <location>
        <begin position="39"/>
        <end position="60"/>
    </location>
</feature>
<accession>A0A9D1WB70</accession>
<feature type="compositionally biased region" description="Low complexity" evidence="2">
    <location>
        <begin position="101"/>
        <end position="122"/>
    </location>
</feature>
<feature type="compositionally biased region" description="Polar residues" evidence="2">
    <location>
        <begin position="720"/>
        <end position="735"/>
    </location>
</feature>
<keyword evidence="3" id="KW-0969">Cilium</keyword>
<keyword evidence="1" id="KW-0175">Coiled coil</keyword>
<feature type="coiled-coil region" evidence="1">
    <location>
        <begin position="645"/>
        <end position="691"/>
    </location>
</feature>
<feature type="region of interest" description="Disordered" evidence="2">
    <location>
        <begin position="1089"/>
        <end position="1114"/>
    </location>
</feature>
<evidence type="ECO:0000256" key="2">
    <source>
        <dbReference type="SAM" id="MobiDB-lite"/>
    </source>
</evidence>
<feature type="compositionally biased region" description="Low complexity" evidence="2">
    <location>
        <begin position="134"/>
        <end position="146"/>
    </location>
</feature>
<sequence length="1407" mass="148010">PKGPLATEQQAQQPAAQPQVQQPARPVVADGEETLVAKQPVQQAPQQPQQSVQQQVAAAQGSLPKGPIATEQQSQQPAQPQVQQPARPVVADGEETLVAKQPVQQAPQQPQQSVQQQVAAAQGSLPKGPLASEQQAQQPAQPQVQQSARPIVADGEEALVAKQPIQQAPQQAQQSVQQQVAAAQGSLPKGHIATEQQAQQPAAQPQVQQPARPVVADGEETLVAKQPVQQAPQQQQPHQSVQQQVAAAQGSLPKGPIVPEQQAQQPAQPQVQQPARPVVADGEETLVAKQPVQQAPQQAQQPQQQQPQQSVQQQVAAAQDALPKGPIAPEQQAQQVQQPAVQPQVQQPQQPQQPATSEPPVTLANFKSNMYARLYGQMQKQDYEAAQIKQPTVAEPALHKQMAQVQADQDVVQDTFNRLESLIAKRQAQSTQGAPSAQGNQGAGAANADANANGLNAIPAKAQVEFNLDLDVAKQLFANSNTIEAEAESVFAAKQAASQAMASAKAGGTEALAAEDDQVLASNKQPHRAGERLSVAETVAALKQEKAEAEEQLQREQNLRAKAETIANQERESALMAPSVVLDEQAQIQGLPEAIVGTATGQQAGLAGSSAPQTANTAQDSSALRQAPNPAAPHDADDSRMQRLYEHVQQNLNEARNVRAEAMQTQTTIAQERAQAQILTQQQQQQQAQQQQQVQAAADDKYQNTQQQQAQLTQDQRATGGNTVGDTTIRATGTTLARAHSDAVTSQNQAQVGTTQVEARTTGAGATANTVTAEARAQQATASQPAVQQTPAQQTTTQQTTAQQVAAQPQASTGAGSNPAPAQSANAPAQSTTPASMSTPMPSAQGSAPTANAPASAAPSTPAAPATPAPPVATPNAATMVPSTATGASNSSTVAGMGTTASPEISGLTATSGVGALGSTTSVGSTTSTASATGTGAAAGTAAANGTAAMMNQLSGRSSQHIIHADLDEESLQDEIIKNVMQTVPSDELDAFSLRNGNIGNAALSGVIADTDLTSSAESFDEILRHNQAMPPLQSTATVVPTNSTPGAAQITAGQNAPIPDESVIPNMTTPKEGGLLRRLASIFGRRADDSAETTAATTNQAVSSTGMSISPSERTELQQQISRAQNAQFSALDQLFARLQGASQDPALPPQMQEQAQKLLRALQNPVADLQSVSNWLNFITGPLSPSSSQALALHQWAFMLLCIRFEQIGKNVERFLKKSSSNSEIKELDGSIKSNRGLFESLNDDGLQKSQELLKDTFNQVERLQQQMQAVPTGQVLPRVIPLPPYYHGGKEGSMSAHREQDEDGGTSWNLNFNLDLENMGALQIKVRLRFPEVQMSFVAEKLETLQKVQENMPILNARLQEVGLTSKGSNARLGHVSLQDSSANSGSESKSDFKFEGASFNTRA</sequence>
<protein>
    <submittedName>
        <fullName evidence="3">Flagellar hook-length control protein FliK</fullName>
    </submittedName>
</protein>
<feature type="compositionally biased region" description="Polar residues" evidence="2">
    <location>
        <begin position="1100"/>
        <end position="1114"/>
    </location>
</feature>
<feature type="non-terminal residue" evidence="3">
    <location>
        <position position="1"/>
    </location>
</feature>
<proteinExistence type="predicted"/>
<reference evidence="3" key="2">
    <citation type="submission" date="2021-04" db="EMBL/GenBank/DDBJ databases">
        <authorList>
            <person name="Gilroy R."/>
        </authorList>
    </citation>
    <scope>NUCLEOTIDE SEQUENCE</scope>
    <source>
        <strain evidence="3">USASDec5-558</strain>
    </source>
</reference>
<organism evidence="3 4">
    <name type="scientific">Candidatus Anaerobiospirillum pullistercoris</name>
    <dbReference type="NCBI Taxonomy" id="2838452"/>
    <lineage>
        <taxon>Bacteria</taxon>
        <taxon>Pseudomonadati</taxon>
        <taxon>Pseudomonadota</taxon>
        <taxon>Gammaproteobacteria</taxon>
        <taxon>Aeromonadales</taxon>
        <taxon>Succinivibrionaceae</taxon>
        <taxon>Anaerobiospirillum</taxon>
    </lineage>
</organism>
<feature type="compositionally biased region" description="Low complexity" evidence="2">
    <location>
        <begin position="757"/>
        <end position="831"/>
    </location>
</feature>
<feature type="region of interest" description="Disordered" evidence="2">
    <location>
        <begin position="1379"/>
        <end position="1407"/>
    </location>
</feature>
<feature type="compositionally biased region" description="Low complexity" evidence="2">
    <location>
        <begin position="226"/>
        <end position="249"/>
    </location>
</feature>
<feature type="compositionally biased region" description="Low complexity" evidence="2">
    <location>
        <begin position="287"/>
        <end position="319"/>
    </location>
</feature>
<feature type="compositionally biased region" description="Polar residues" evidence="2">
    <location>
        <begin position="743"/>
        <end position="756"/>
    </location>
</feature>
<gene>
    <name evidence="3" type="ORF">H9850_00425</name>
</gene>
<feature type="compositionally biased region" description="Low complexity" evidence="2">
    <location>
        <begin position="331"/>
        <end position="355"/>
    </location>
</feature>
<evidence type="ECO:0000313" key="4">
    <source>
        <dbReference type="Proteomes" id="UP000886829"/>
    </source>
</evidence>
<feature type="compositionally biased region" description="Low complexity" evidence="2">
    <location>
        <begin position="848"/>
        <end position="864"/>
    </location>
</feature>
<feature type="compositionally biased region" description="Polar residues" evidence="2">
    <location>
        <begin position="832"/>
        <end position="847"/>
    </location>
</feature>
<feature type="compositionally biased region" description="Polar residues" evidence="2">
    <location>
        <begin position="1381"/>
        <end position="1391"/>
    </location>
</feature>
<evidence type="ECO:0000313" key="3">
    <source>
        <dbReference type="EMBL" id="HIX55921.1"/>
    </source>
</evidence>
<dbReference type="Proteomes" id="UP000886829">
    <property type="component" value="Unassembled WGS sequence"/>
</dbReference>
<feature type="region of interest" description="Disordered" evidence="2">
    <location>
        <begin position="426"/>
        <end position="446"/>
    </location>
</feature>
<feature type="region of interest" description="Disordered" evidence="2">
    <location>
        <begin position="1"/>
        <end position="27"/>
    </location>
</feature>
<feature type="compositionally biased region" description="Polar residues" evidence="2">
    <location>
        <begin position="612"/>
        <end position="624"/>
    </location>
</feature>
<feature type="compositionally biased region" description="Low complexity" evidence="2">
    <location>
        <begin position="432"/>
        <end position="446"/>
    </location>
</feature>
<feature type="compositionally biased region" description="Low complexity" evidence="2">
    <location>
        <begin position="160"/>
        <end position="184"/>
    </location>
</feature>
<feature type="region of interest" description="Disordered" evidence="2">
    <location>
        <begin position="705"/>
        <end position="900"/>
    </location>
</feature>
<feature type="compositionally biased region" description="Low complexity" evidence="2">
    <location>
        <begin position="9"/>
        <end position="27"/>
    </location>
</feature>
<feature type="compositionally biased region" description="Low complexity" evidence="2">
    <location>
        <begin position="72"/>
        <end position="91"/>
    </location>
</feature>
<feature type="region of interest" description="Disordered" evidence="2">
    <location>
        <begin position="604"/>
        <end position="637"/>
    </location>
</feature>
<feature type="compositionally biased region" description="Low complexity" evidence="2">
    <location>
        <begin position="258"/>
        <end position="280"/>
    </location>
</feature>
<feature type="region of interest" description="Disordered" evidence="2">
    <location>
        <begin position="39"/>
        <end position="364"/>
    </location>
</feature>
<name>A0A9D1WB70_9GAMM</name>
<keyword evidence="3" id="KW-0966">Cell projection</keyword>
<feature type="compositionally biased region" description="Polar residues" evidence="2">
    <location>
        <begin position="881"/>
        <end position="900"/>
    </location>
</feature>